<evidence type="ECO:0000256" key="4">
    <source>
        <dbReference type="ARBA" id="ARBA00011011"/>
    </source>
</evidence>
<feature type="disulfide bond" evidence="25">
    <location>
        <begin position="345"/>
        <end position="352"/>
    </location>
</feature>
<sequence>MRYLLNSCRVYSFLFLFTVGSVIYALYEQVKYVKKVRRDYVINFHDKEYDFENEKAEKLFRNHRMYLRNIHKIKSRIKWLNTKQLVYNNYLGPVNNRTFVVVIQCHSNVYYLRTLLEALKKAVFINSAFLVFSHDHYSYEINKLIKTITFAKYIQIFYPYSMQLHPNVFPGSEPNSCVQGFPCELGHRRDPRAAQSKHHWWWQANQIFDHLYVLKNFSDPILFLEEDNYVTEDVLVVYRLLQYARNIHCPFCELISLAAHVPDVAQYTRGKSVVSLEVWTNNMPSTAIAFDRKIWDSIKASKDIFCYFNDTNWDRSLKYLGSIKFEGNIYLTTMVGPRVFRLEKCDDKHVGCKLKYKVEEVKKFVKLISKHLYPYSIKIKVMSDDDFNSTAAGFWTDPRDHELCMHFTKQCVWF</sequence>
<dbReference type="InterPro" id="IPR007754">
    <property type="entry name" value="GlcNAc_II"/>
</dbReference>
<evidence type="ECO:0000256" key="12">
    <source>
        <dbReference type="ARBA" id="ARBA00022989"/>
    </source>
</evidence>
<protein>
    <recommendedName>
        <fullName evidence="6">Alpha-1,6-mannosyl-glycoprotein 2-beta-N-acetylglucosaminyltransferase</fullName>
        <ecNumber evidence="5">2.4.1.143</ecNumber>
    </recommendedName>
    <alternativeName>
        <fullName evidence="21">Beta-1,2-N-acetylglucosaminyltransferase II</fullName>
    </alternativeName>
    <alternativeName>
        <fullName evidence="20">GlcNAc-T II</fullName>
    </alternativeName>
    <alternativeName>
        <fullName evidence="19">Mannoside acetylglucosaminyltransferase 2</fullName>
    </alternativeName>
    <alternativeName>
        <fullName evidence="18">N-glycosyl-oligosaccharide-glycoprotein N-acetylglucosaminyltransferase II</fullName>
    </alternativeName>
</protein>
<keyword evidence="28" id="KW-1185">Reference proteome</keyword>
<evidence type="ECO:0000256" key="17">
    <source>
        <dbReference type="ARBA" id="ARBA00023211"/>
    </source>
</evidence>
<dbReference type="PANTHER" id="PTHR12871">
    <property type="entry name" value="BETA-1,2-N-ACETYLGLUCOSAMINYLTRANSFERASE II"/>
    <property type="match status" value="1"/>
</dbReference>
<dbReference type="EC" id="2.4.1.143" evidence="5"/>
<dbReference type="GO" id="GO:0046872">
    <property type="term" value="F:metal ion binding"/>
    <property type="evidence" value="ECO:0007669"/>
    <property type="project" value="UniProtKB-KW"/>
</dbReference>
<evidence type="ECO:0000256" key="15">
    <source>
        <dbReference type="ARBA" id="ARBA00023157"/>
    </source>
</evidence>
<comment type="similarity">
    <text evidence="4">Belongs to the glycosyltransferase 16 (GT16) protein family.</text>
</comment>
<reference evidence="27" key="1">
    <citation type="submission" date="2021-12" db="EMBL/GenBank/DDBJ databases">
        <authorList>
            <person name="King R."/>
        </authorList>
    </citation>
    <scope>NUCLEOTIDE SEQUENCE</scope>
</reference>
<evidence type="ECO:0000256" key="11">
    <source>
        <dbReference type="ARBA" id="ARBA00022968"/>
    </source>
</evidence>
<evidence type="ECO:0000256" key="13">
    <source>
        <dbReference type="ARBA" id="ARBA00023034"/>
    </source>
</evidence>
<feature type="binding site" evidence="24">
    <location>
        <position position="227"/>
    </location>
    <ligand>
        <name>Mn(2+)</name>
        <dbReference type="ChEBI" id="CHEBI:29035"/>
    </ligand>
</feature>
<evidence type="ECO:0000256" key="9">
    <source>
        <dbReference type="ARBA" id="ARBA00022692"/>
    </source>
</evidence>
<evidence type="ECO:0000256" key="7">
    <source>
        <dbReference type="ARBA" id="ARBA00022676"/>
    </source>
</evidence>
<accession>A0A9N8KUZ6</accession>
<dbReference type="GO" id="GO:0009312">
    <property type="term" value="P:oligosaccharide biosynthetic process"/>
    <property type="evidence" value="ECO:0007669"/>
    <property type="project" value="InterPro"/>
</dbReference>
<dbReference type="Gene3D" id="3.90.550.10">
    <property type="entry name" value="Spore Coat Polysaccharide Biosynthesis Protein SpsA, Chain A"/>
    <property type="match status" value="1"/>
</dbReference>
<evidence type="ECO:0000256" key="16">
    <source>
        <dbReference type="ARBA" id="ARBA00023180"/>
    </source>
</evidence>
<keyword evidence="10 24" id="KW-0479">Metal-binding</keyword>
<keyword evidence="16" id="KW-0325">Glycoprotein</keyword>
<dbReference type="Proteomes" id="UP001154114">
    <property type="component" value="Chromosome 12"/>
</dbReference>
<feature type="transmembrane region" description="Helical" evidence="26">
    <location>
        <begin position="7"/>
        <end position="27"/>
    </location>
</feature>
<gene>
    <name evidence="27" type="ORF">CINC_LOCUS1841</name>
</gene>
<evidence type="ECO:0000256" key="1">
    <source>
        <dbReference type="ARBA" id="ARBA00001936"/>
    </source>
</evidence>
<evidence type="ECO:0000256" key="21">
    <source>
        <dbReference type="ARBA" id="ARBA00032915"/>
    </source>
</evidence>
<proteinExistence type="inferred from homology"/>
<dbReference type="GO" id="GO:0006487">
    <property type="term" value="P:protein N-linked glycosylation"/>
    <property type="evidence" value="ECO:0007669"/>
    <property type="project" value="TreeGrafter"/>
</dbReference>
<evidence type="ECO:0000256" key="2">
    <source>
        <dbReference type="ARBA" id="ARBA00004323"/>
    </source>
</evidence>
<dbReference type="GO" id="GO:0005795">
    <property type="term" value="C:Golgi stack"/>
    <property type="evidence" value="ECO:0007669"/>
    <property type="project" value="InterPro"/>
</dbReference>
<keyword evidence="14 26" id="KW-0472">Membrane</keyword>
<evidence type="ECO:0000256" key="20">
    <source>
        <dbReference type="ARBA" id="ARBA00032552"/>
    </source>
</evidence>
<feature type="disulfide bond" evidence="25">
    <location>
        <begin position="306"/>
        <end position="404"/>
    </location>
</feature>
<evidence type="ECO:0000256" key="22">
    <source>
        <dbReference type="ARBA" id="ARBA00093257"/>
    </source>
</evidence>
<comment type="cofactor">
    <cofactor evidence="1 24">
        <name>Mn(2+)</name>
        <dbReference type="ChEBI" id="CHEBI:29035"/>
    </cofactor>
</comment>
<dbReference type="AlphaFoldDB" id="A0A9N8KUZ6"/>
<keyword evidence="11" id="KW-0735">Signal-anchor</keyword>
<dbReference type="Pfam" id="PF05060">
    <property type="entry name" value="MGAT2"/>
    <property type="match status" value="1"/>
</dbReference>
<evidence type="ECO:0000256" key="18">
    <source>
        <dbReference type="ARBA" id="ARBA00029663"/>
    </source>
</evidence>
<organism evidence="27 28">
    <name type="scientific">Chrysodeixis includens</name>
    <name type="common">Soybean looper</name>
    <name type="synonym">Pseudoplusia includens</name>
    <dbReference type="NCBI Taxonomy" id="689277"/>
    <lineage>
        <taxon>Eukaryota</taxon>
        <taxon>Metazoa</taxon>
        <taxon>Ecdysozoa</taxon>
        <taxon>Arthropoda</taxon>
        <taxon>Hexapoda</taxon>
        <taxon>Insecta</taxon>
        <taxon>Pterygota</taxon>
        <taxon>Neoptera</taxon>
        <taxon>Endopterygota</taxon>
        <taxon>Lepidoptera</taxon>
        <taxon>Glossata</taxon>
        <taxon>Ditrysia</taxon>
        <taxon>Noctuoidea</taxon>
        <taxon>Noctuidae</taxon>
        <taxon>Plusiinae</taxon>
        <taxon>Chrysodeixis</taxon>
    </lineage>
</organism>
<evidence type="ECO:0000256" key="23">
    <source>
        <dbReference type="PIRSR" id="PIRSR607754-1"/>
    </source>
</evidence>
<evidence type="ECO:0000256" key="5">
    <source>
        <dbReference type="ARBA" id="ARBA00012613"/>
    </source>
</evidence>
<evidence type="ECO:0000256" key="6">
    <source>
        <dbReference type="ARBA" id="ARBA00014817"/>
    </source>
</evidence>
<evidence type="ECO:0000256" key="26">
    <source>
        <dbReference type="SAM" id="Phobius"/>
    </source>
</evidence>
<keyword evidence="7" id="KW-0328">Glycosyltransferase</keyword>
<feature type="binding site" evidence="23">
    <location>
        <begin position="195"/>
        <end position="199"/>
    </location>
    <ligand>
        <name>substrate</name>
    </ligand>
</feature>
<keyword evidence="9 26" id="KW-0812">Transmembrane</keyword>
<dbReference type="GO" id="GO:0008455">
    <property type="term" value="F:alpha-1,6-mannosylglycoprotein 2-beta-N-acetylglucosaminyltransferase activity"/>
    <property type="evidence" value="ECO:0007669"/>
    <property type="project" value="UniProtKB-EC"/>
</dbReference>
<name>A0A9N8KUZ6_CHRIL</name>
<dbReference type="PANTHER" id="PTHR12871:SF0">
    <property type="entry name" value="ALPHA-1,6-MANNOSYL-GLYCOPROTEIN 2-BETA-N-ACETYLGLUCOSAMINYLTRANSFERASE"/>
    <property type="match status" value="1"/>
</dbReference>
<keyword evidence="8" id="KW-0808">Transferase</keyword>
<feature type="binding site" evidence="23">
    <location>
        <position position="135"/>
    </location>
    <ligand>
        <name>substrate</name>
    </ligand>
</feature>
<evidence type="ECO:0000256" key="19">
    <source>
        <dbReference type="ARBA" id="ARBA00031203"/>
    </source>
</evidence>
<dbReference type="EMBL" id="LR824015">
    <property type="protein sequence ID" value="CAD0200153.1"/>
    <property type="molecule type" value="Genomic_DNA"/>
</dbReference>
<comment type="pathway">
    <text evidence="3">Protein modification; protein glycosylation.</text>
</comment>
<evidence type="ECO:0000256" key="25">
    <source>
        <dbReference type="PIRSR" id="PIRSR607754-3"/>
    </source>
</evidence>
<evidence type="ECO:0000256" key="10">
    <source>
        <dbReference type="ARBA" id="ARBA00022723"/>
    </source>
</evidence>
<comment type="subcellular location">
    <subcellularLocation>
        <location evidence="2">Golgi apparatus membrane</location>
        <topology evidence="2">Single-pass type II membrane protein</topology>
    </subcellularLocation>
</comment>
<keyword evidence="15 25" id="KW-1015">Disulfide bond</keyword>
<keyword evidence="17 24" id="KW-0464">Manganese</keyword>
<evidence type="ECO:0000256" key="24">
    <source>
        <dbReference type="PIRSR" id="PIRSR607754-2"/>
    </source>
</evidence>
<dbReference type="GO" id="GO:0000139">
    <property type="term" value="C:Golgi membrane"/>
    <property type="evidence" value="ECO:0007669"/>
    <property type="project" value="UniProtKB-SubCell"/>
</dbReference>
<evidence type="ECO:0000256" key="14">
    <source>
        <dbReference type="ARBA" id="ARBA00023136"/>
    </source>
</evidence>
<keyword evidence="12 26" id="KW-1133">Transmembrane helix</keyword>
<evidence type="ECO:0000313" key="28">
    <source>
        <dbReference type="Proteomes" id="UP001154114"/>
    </source>
</evidence>
<evidence type="ECO:0000313" key="27">
    <source>
        <dbReference type="EMBL" id="CAD0200153.1"/>
    </source>
</evidence>
<feature type="disulfide bond" evidence="25">
    <location>
        <begin position="249"/>
        <end position="252"/>
    </location>
</feature>
<evidence type="ECO:0000256" key="8">
    <source>
        <dbReference type="ARBA" id="ARBA00022679"/>
    </source>
</evidence>
<evidence type="ECO:0000256" key="3">
    <source>
        <dbReference type="ARBA" id="ARBA00004922"/>
    </source>
</evidence>
<dbReference type="OrthoDB" id="6019616at2759"/>
<dbReference type="InterPro" id="IPR029044">
    <property type="entry name" value="Nucleotide-diphossugar_trans"/>
</dbReference>
<keyword evidence="13" id="KW-0333">Golgi apparatus</keyword>
<comment type="catalytic activity">
    <reaction evidence="22">
        <text>an N(4)-{beta-D-GlcNAc-(1-&gt;2)-alpha-D-Man-(1-&gt;3)-[alpha-D-Man-(1-&gt;6)]-beta-D-Man-(1-&gt;4)-beta-D-GlcNAc-(1-&gt;4)-beta-D-GlcNAc}-L-asparaginyl-[protein] + UDP-N-acetyl-alpha-D-glucosamine = N(4)-{beta-D-GlcNAc-(1-&gt;2)-alpha-D-Man-(1-&gt;3)-[beta-D-GlcNAc-(1-&gt;2)-alpha-D-Man-(1-&gt;6)]-beta-D-Man-(1-&gt;4)-beta-D-GlcNAc-(1-&gt;4)-beta-D-GlcNAc}-L-asparaginyl-[protein] + UDP + H(+)</text>
        <dbReference type="Rhea" id="RHEA:12941"/>
        <dbReference type="Rhea" id="RHEA-COMP:13526"/>
        <dbReference type="Rhea" id="RHEA-COMP:14369"/>
        <dbReference type="ChEBI" id="CHEBI:15378"/>
        <dbReference type="ChEBI" id="CHEBI:57705"/>
        <dbReference type="ChEBI" id="CHEBI:58223"/>
        <dbReference type="ChEBI" id="CHEBI:60615"/>
        <dbReference type="ChEBI" id="CHEBI:60651"/>
        <dbReference type="EC" id="2.4.1.143"/>
    </reaction>
</comment>